<protein>
    <recommendedName>
        <fullName evidence="12">Cathepsin L</fullName>
    </recommendedName>
</protein>
<dbReference type="SUPFAM" id="SSF54001">
    <property type="entry name" value="Cysteine proteinases"/>
    <property type="match status" value="1"/>
</dbReference>
<dbReference type="InterPro" id="IPR000668">
    <property type="entry name" value="Peptidase_C1A_C"/>
</dbReference>
<dbReference type="Pfam" id="PF08246">
    <property type="entry name" value="Inhibitor_I29"/>
    <property type="match status" value="1"/>
</dbReference>
<dbReference type="EnsemblMetazoa" id="G16922.10">
    <property type="protein sequence ID" value="G16922.10:cds"/>
    <property type="gene ID" value="G16922"/>
</dbReference>
<evidence type="ECO:0000313" key="11">
    <source>
        <dbReference type="Proteomes" id="UP000005408"/>
    </source>
</evidence>
<evidence type="ECO:0000256" key="5">
    <source>
        <dbReference type="ARBA" id="ARBA00023145"/>
    </source>
</evidence>
<name>A0A8W8J287_MAGGI</name>
<dbReference type="EnsemblMetazoa" id="G16922.4">
    <property type="protein sequence ID" value="G16922.4:cds"/>
    <property type="gene ID" value="G16922"/>
</dbReference>
<organism evidence="10 11">
    <name type="scientific">Magallana gigas</name>
    <name type="common">Pacific oyster</name>
    <name type="synonym">Crassostrea gigas</name>
    <dbReference type="NCBI Taxonomy" id="29159"/>
    <lineage>
        <taxon>Eukaryota</taxon>
        <taxon>Metazoa</taxon>
        <taxon>Spiralia</taxon>
        <taxon>Lophotrochozoa</taxon>
        <taxon>Mollusca</taxon>
        <taxon>Bivalvia</taxon>
        <taxon>Autobranchia</taxon>
        <taxon>Pteriomorphia</taxon>
        <taxon>Ostreida</taxon>
        <taxon>Ostreoidea</taxon>
        <taxon>Ostreidae</taxon>
        <taxon>Magallana</taxon>
    </lineage>
</organism>
<dbReference type="Gene3D" id="3.90.70.10">
    <property type="entry name" value="Cysteine proteinases"/>
    <property type="match status" value="1"/>
</dbReference>
<feature type="domain" description="Peptidase C1A papain C-terminal" evidence="8">
    <location>
        <begin position="143"/>
        <end position="359"/>
    </location>
</feature>
<evidence type="ECO:0000259" key="8">
    <source>
        <dbReference type="SMART" id="SM00645"/>
    </source>
</evidence>
<dbReference type="PANTHER" id="PTHR12411">
    <property type="entry name" value="CYSTEINE PROTEASE FAMILY C1-RELATED"/>
    <property type="match status" value="1"/>
</dbReference>
<evidence type="ECO:0008006" key="12">
    <source>
        <dbReference type="Google" id="ProtNLM"/>
    </source>
</evidence>
<dbReference type="PRINTS" id="PR00705">
    <property type="entry name" value="PAPAIN"/>
</dbReference>
<evidence type="ECO:0000259" key="9">
    <source>
        <dbReference type="SMART" id="SM00848"/>
    </source>
</evidence>
<dbReference type="AlphaFoldDB" id="A0A8W8J287"/>
<feature type="chain" id="PRO_5042430961" description="Cathepsin L" evidence="7">
    <location>
        <begin position="16"/>
        <end position="360"/>
    </location>
</feature>
<dbReference type="InterPro" id="IPR025661">
    <property type="entry name" value="Pept_asp_AS"/>
</dbReference>
<feature type="domain" description="Cathepsin propeptide inhibitor" evidence="9">
    <location>
        <begin position="56"/>
        <end position="116"/>
    </location>
</feature>
<dbReference type="InterPro" id="IPR013128">
    <property type="entry name" value="Peptidase_C1A"/>
</dbReference>
<dbReference type="OrthoDB" id="10253408at2759"/>
<dbReference type="InterPro" id="IPR039417">
    <property type="entry name" value="Peptidase_C1A_papain-like"/>
</dbReference>
<reference evidence="10" key="1">
    <citation type="submission" date="2022-08" db="UniProtKB">
        <authorList>
            <consortium name="EnsemblMetazoa"/>
        </authorList>
    </citation>
    <scope>IDENTIFICATION</scope>
    <source>
        <strain evidence="10">05x7-T-G4-1.051#20</strain>
    </source>
</reference>
<dbReference type="InterPro" id="IPR000169">
    <property type="entry name" value="Pept_cys_AS"/>
</dbReference>
<dbReference type="EnsemblMetazoa" id="G16922.9">
    <property type="protein sequence ID" value="G16922.9:cds"/>
    <property type="gene ID" value="G16922"/>
</dbReference>
<keyword evidence="5" id="KW-0865">Zymogen</keyword>
<keyword evidence="11" id="KW-1185">Reference proteome</keyword>
<dbReference type="SMART" id="SM00645">
    <property type="entry name" value="Pept_C1"/>
    <property type="match status" value="1"/>
</dbReference>
<dbReference type="Proteomes" id="UP000005408">
    <property type="component" value="Unassembled WGS sequence"/>
</dbReference>
<keyword evidence="3" id="KW-0378">Hydrolase</keyword>
<evidence type="ECO:0000313" key="10">
    <source>
        <dbReference type="EnsemblMetazoa" id="G16922.4:cds"/>
    </source>
</evidence>
<evidence type="ECO:0000256" key="1">
    <source>
        <dbReference type="ARBA" id="ARBA00008455"/>
    </source>
</evidence>
<keyword evidence="7" id="KW-0732">Signal</keyword>
<dbReference type="GO" id="GO:0006508">
    <property type="term" value="P:proteolysis"/>
    <property type="evidence" value="ECO:0007669"/>
    <property type="project" value="UniProtKB-KW"/>
</dbReference>
<dbReference type="FunFam" id="3.90.70.10:FF:000006">
    <property type="entry name" value="Cathepsin S"/>
    <property type="match status" value="1"/>
</dbReference>
<evidence type="ECO:0000256" key="2">
    <source>
        <dbReference type="ARBA" id="ARBA00022670"/>
    </source>
</evidence>
<dbReference type="SMART" id="SM00848">
    <property type="entry name" value="Inhibitor_I29"/>
    <property type="match status" value="1"/>
</dbReference>
<proteinExistence type="inferred from homology"/>
<accession>A0A8W8J287</accession>
<comment type="similarity">
    <text evidence="1">Belongs to the peptidase C1 family.</text>
</comment>
<keyword evidence="6" id="KW-1015">Disulfide bond</keyword>
<evidence type="ECO:0000256" key="4">
    <source>
        <dbReference type="ARBA" id="ARBA00022807"/>
    </source>
</evidence>
<dbReference type="PROSITE" id="PS00139">
    <property type="entry name" value="THIOL_PROTEASE_CYS"/>
    <property type="match status" value="1"/>
</dbReference>
<feature type="signal peptide" evidence="7">
    <location>
        <begin position="1"/>
        <end position="15"/>
    </location>
</feature>
<evidence type="ECO:0000256" key="6">
    <source>
        <dbReference type="ARBA" id="ARBA00023157"/>
    </source>
</evidence>
<evidence type="ECO:0000256" key="3">
    <source>
        <dbReference type="ARBA" id="ARBA00022801"/>
    </source>
</evidence>
<dbReference type="InterPro" id="IPR038765">
    <property type="entry name" value="Papain-like_cys_pep_sf"/>
</dbReference>
<dbReference type="EnsemblMetazoa" id="G16922.5">
    <property type="protein sequence ID" value="G16922.5:cds"/>
    <property type="gene ID" value="G16922"/>
</dbReference>
<keyword evidence="4" id="KW-0788">Thiol protease</keyword>
<keyword evidence="2" id="KW-0645">Protease</keyword>
<dbReference type="Pfam" id="PF00112">
    <property type="entry name" value="Peptidase_C1"/>
    <property type="match status" value="1"/>
</dbReference>
<dbReference type="OMA" id="YPYHARD"/>
<dbReference type="GO" id="GO:0008234">
    <property type="term" value="F:cysteine-type peptidase activity"/>
    <property type="evidence" value="ECO:0007669"/>
    <property type="project" value="UniProtKB-KW"/>
</dbReference>
<sequence>MNVLWIVSVLAVVRGATVQTGNVQWFDLEAAQKHPEQLHILKAKAGINYQPYEQAWKEFRILFNKTYKTLEEESRRFEIFRENVQKIEEHNKLYHLGKKSYFLGVNQFSDLKHEEFLKFNGLKKTSLKNEGCSSYLSANNLVVPDSVDWRTKGYVTDVKDQGQCGSCWSFSTTGSLEGQHYRKTGNLVSFSESQLVDCSGSFGNEGCDGGLVDSAFKYIKSVGGIESEDDYPYKPKERTCEFDDSKVATTVSGCVDVESGSESSLKKAVSEVGPVSVAIDASHSSFQSYSGGVYDEPDCSSRQLDHAVLCVGYDTDDEGQDYWIVKNSWGVEWGDEGYIKMSRNKDNQCGIASEASYPLM</sequence>
<dbReference type="EnsemblMetazoa" id="G16922.2">
    <property type="protein sequence ID" value="G16922.2:cds"/>
    <property type="gene ID" value="G16922"/>
</dbReference>
<dbReference type="CDD" id="cd02248">
    <property type="entry name" value="Peptidase_C1A"/>
    <property type="match status" value="1"/>
</dbReference>
<dbReference type="InterPro" id="IPR013201">
    <property type="entry name" value="Prot_inhib_I29"/>
</dbReference>
<evidence type="ECO:0000256" key="7">
    <source>
        <dbReference type="SAM" id="SignalP"/>
    </source>
</evidence>
<dbReference type="PROSITE" id="PS00640">
    <property type="entry name" value="THIOL_PROTEASE_ASN"/>
    <property type="match status" value="1"/>
</dbReference>